<organism evidence="2 3">
    <name type="scientific">Melipona bicolor</name>
    <dbReference type="NCBI Taxonomy" id="60889"/>
    <lineage>
        <taxon>Eukaryota</taxon>
        <taxon>Metazoa</taxon>
        <taxon>Ecdysozoa</taxon>
        <taxon>Arthropoda</taxon>
        <taxon>Hexapoda</taxon>
        <taxon>Insecta</taxon>
        <taxon>Pterygota</taxon>
        <taxon>Neoptera</taxon>
        <taxon>Endopterygota</taxon>
        <taxon>Hymenoptera</taxon>
        <taxon>Apocrita</taxon>
        <taxon>Aculeata</taxon>
        <taxon>Apoidea</taxon>
        <taxon>Anthophila</taxon>
        <taxon>Apidae</taxon>
        <taxon>Melipona</taxon>
    </lineage>
</organism>
<name>A0AA40GGI9_9HYME</name>
<evidence type="ECO:0000313" key="3">
    <source>
        <dbReference type="Proteomes" id="UP001177670"/>
    </source>
</evidence>
<sequence>MLRVRNLWREARVNRQTDDERSNRIVVHGHESNINRVRANEYTDVSENSPSPSSEEVNDSQVVNILSNKRAESRKYRKDDLIAIKRTLHGPGQNVIWTVRDVKSVEKRSLCCVKI</sequence>
<dbReference type="Proteomes" id="UP001177670">
    <property type="component" value="Unassembled WGS sequence"/>
</dbReference>
<keyword evidence="3" id="KW-1185">Reference proteome</keyword>
<reference evidence="2" key="1">
    <citation type="submission" date="2021-10" db="EMBL/GenBank/DDBJ databases">
        <title>Melipona bicolor Genome sequencing and assembly.</title>
        <authorList>
            <person name="Araujo N.S."/>
            <person name="Arias M.C."/>
        </authorList>
    </citation>
    <scope>NUCLEOTIDE SEQUENCE</scope>
    <source>
        <strain evidence="2">USP_2M_L1-L4_2017</strain>
        <tissue evidence="2">Whole body</tissue>
    </source>
</reference>
<proteinExistence type="predicted"/>
<feature type="region of interest" description="Disordered" evidence="1">
    <location>
        <begin position="36"/>
        <end position="60"/>
    </location>
</feature>
<comment type="caution">
    <text evidence="2">The sequence shown here is derived from an EMBL/GenBank/DDBJ whole genome shotgun (WGS) entry which is preliminary data.</text>
</comment>
<evidence type="ECO:0000256" key="1">
    <source>
        <dbReference type="SAM" id="MobiDB-lite"/>
    </source>
</evidence>
<accession>A0AA40GGI9</accession>
<dbReference type="AlphaFoldDB" id="A0AA40GGI9"/>
<feature type="compositionally biased region" description="Low complexity" evidence="1">
    <location>
        <begin position="45"/>
        <end position="55"/>
    </location>
</feature>
<evidence type="ECO:0000313" key="2">
    <source>
        <dbReference type="EMBL" id="KAK1136825.1"/>
    </source>
</evidence>
<gene>
    <name evidence="2" type="ORF">K0M31_001361</name>
</gene>
<protein>
    <submittedName>
        <fullName evidence="2">Uncharacterized protein</fullName>
    </submittedName>
</protein>
<dbReference type="EMBL" id="JAHYIQ010000001">
    <property type="protein sequence ID" value="KAK1136825.1"/>
    <property type="molecule type" value="Genomic_DNA"/>
</dbReference>